<sequence length="63" mass="6707">MIGFRRLVLVLGLIVLSGLVLGIAGLVIEQTTDMNPTPIIVAGGALAGMGLMMLARRFDLRDR</sequence>
<gene>
    <name evidence="2" type="ORF">CLV67_116150</name>
</gene>
<name>A0A2T0K3F0_9ACTN</name>
<dbReference type="Proteomes" id="UP000239415">
    <property type="component" value="Unassembled WGS sequence"/>
</dbReference>
<keyword evidence="1" id="KW-0812">Transmembrane</keyword>
<accession>A0A2T0K3F0</accession>
<proteinExistence type="predicted"/>
<reference evidence="2 3" key="1">
    <citation type="submission" date="2018-03" db="EMBL/GenBank/DDBJ databases">
        <title>Genomic Encyclopedia of Archaeal and Bacterial Type Strains, Phase II (KMG-II): from individual species to whole genera.</title>
        <authorList>
            <person name="Goeker M."/>
        </authorList>
    </citation>
    <scope>NUCLEOTIDE SEQUENCE [LARGE SCALE GENOMIC DNA]</scope>
    <source>
        <strain evidence="2 3">DSM 43146</strain>
    </source>
</reference>
<evidence type="ECO:0000313" key="3">
    <source>
        <dbReference type="Proteomes" id="UP000239415"/>
    </source>
</evidence>
<dbReference type="EMBL" id="PVMZ01000016">
    <property type="protein sequence ID" value="PRX17374.1"/>
    <property type="molecule type" value="Genomic_DNA"/>
</dbReference>
<organism evidence="2 3">
    <name type="scientific">Actinoplanes italicus</name>
    <dbReference type="NCBI Taxonomy" id="113567"/>
    <lineage>
        <taxon>Bacteria</taxon>
        <taxon>Bacillati</taxon>
        <taxon>Actinomycetota</taxon>
        <taxon>Actinomycetes</taxon>
        <taxon>Micromonosporales</taxon>
        <taxon>Micromonosporaceae</taxon>
        <taxon>Actinoplanes</taxon>
    </lineage>
</organism>
<evidence type="ECO:0000313" key="2">
    <source>
        <dbReference type="EMBL" id="PRX17374.1"/>
    </source>
</evidence>
<dbReference type="AlphaFoldDB" id="A0A2T0K3F0"/>
<evidence type="ECO:0000256" key="1">
    <source>
        <dbReference type="SAM" id="Phobius"/>
    </source>
</evidence>
<keyword evidence="3" id="KW-1185">Reference proteome</keyword>
<comment type="caution">
    <text evidence="2">The sequence shown here is derived from an EMBL/GenBank/DDBJ whole genome shotgun (WGS) entry which is preliminary data.</text>
</comment>
<feature type="transmembrane region" description="Helical" evidence="1">
    <location>
        <begin position="34"/>
        <end position="55"/>
    </location>
</feature>
<protein>
    <submittedName>
        <fullName evidence="2">Uncharacterized protein</fullName>
    </submittedName>
</protein>
<feature type="transmembrane region" description="Helical" evidence="1">
    <location>
        <begin position="7"/>
        <end position="28"/>
    </location>
</feature>
<keyword evidence="1" id="KW-1133">Transmembrane helix</keyword>
<dbReference type="RefSeq" id="WP_106325518.1">
    <property type="nucleotide sequence ID" value="NZ_BOMO01000182.1"/>
</dbReference>
<keyword evidence="1" id="KW-0472">Membrane</keyword>